<dbReference type="PRINTS" id="PR00411">
    <property type="entry name" value="PNDRDTASEI"/>
</dbReference>
<dbReference type="PANTHER" id="PTHR42913">
    <property type="entry name" value="APOPTOSIS-INDUCING FACTOR 1"/>
    <property type="match status" value="1"/>
</dbReference>
<keyword evidence="5" id="KW-0560">Oxidoreductase</keyword>
<evidence type="ECO:0000313" key="8">
    <source>
        <dbReference type="Proteomes" id="UP000721844"/>
    </source>
</evidence>
<keyword evidence="3" id="KW-0285">Flavoprotein</keyword>
<sequence length="439" mass="46603">MPASGKSYQLVIVGGGVAGIEIATTLGRKWGPARRRGKPAPEITLVDADFAHVWKPILHTIAAGTRDVAQQNLAFVKQARDAGFAYQAGALAGLDRAAKAIVVAPLHAADGRLVIPERRIAYDALVLAIGSEANDFGTPGVKDHCRTIDSRREAIAFNHEIRTRMLQSVAFEQPLSIAIVGGGATGVELAAELIQLLDISTGLGAHGLSGLMTVTLMEAGPRLLAGFPEDISAATERRLTAIGIKVMTNAKVSAATEAGFTLADGSEVAASLKVWAAGVKAPGLLADLDGLEAVRSNQLAILPNLQTTRDPAIFAVGDCATLKPAGAAHPLPPTAQVAHQEARHLVLHLPALIDKGTPIPDFAYHDMGMLVSLADYDAFGSLGRLGLFKGITFRGRLAQFSHEMLYRSHQQKIFGFWRGGIVWFLDWLNARVRAPIKLD</sequence>
<dbReference type="InterPro" id="IPR036188">
    <property type="entry name" value="FAD/NAD-bd_sf"/>
</dbReference>
<keyword evidence="4" id="KW-0274">FAD</keyword>
<dbReference type="Proteomes" id="UP000721844">
    <property type="component" value="Unassembled WGS sequence"/>
</dbReference>
<dbReference type="PRINTS" id="PR00368">
    <property type="entry name" value="FADPNR"/>
</dbReference>
<gene>
    <name evidence="7" type="ORF">ACELLULO517_07210</name>
</gene>
<organism evidence="7 8">
    <name type="scientific">Acidisoma cellulosilyticum</name>
    <dbReference type="NCBI Taxonomy" id="2802395"/>
    <lineage>
        <taxon>Bacteria</taxon>
        <taxon>Pseudomonadati</taxon>
        <taxon>Pseudomonadota</taxon>
        <taxon>Alphaproteobacteria</taxon>
        <taxon>Acetobacterales</taxon>
        <taxon>Acidocellaceae</taxon>
        <taxon>Acidisoma</taxon>
    </lineage>
</organism>
<evidence type="ECO:0000259" key="6">
    <source>
        <dbReference type="Pfam" id="PF07992"/>
    </source>
</evidence>
<feature type="domain" description="FAD/NAD(P)-binding" evidence="6">
    <location>
        <begin position="8"/>
        <end position="342"/>
    </location>
</feature>
<evidence type="ECO:0000256" key="2">
    <source>
        <dbReference type="ARBA" id="ARBA00005272"/>
    </source>
</evidence>
<evidence type="ECO:0000256" key="4">
    <source>
        <dbReference type="ARBA" id="ARBA00022827"/>
    </source>
</evidence>
<dbReference type="InterPro" id="IPR051169">
    <property type="entry name" value="NADH-Q_oxidoreductase"/>
</dbReference>
<accession>A0A963Z106</accession>
<dbReference type="GO" id="GO:0019646">
    <property type="term" value="P:aerobic electron transport chain"/>
    <property type="evidence" value="ECO:0007669"/>
    <property type="project" value="TreeGrafter"/>
</dbReference>
<dbReference type="Gene3D" id="3.50.50.100">
    <property type="match status" value="1"/>
</dbReference>
<comment type="cofactor">
    <cofactor evidence="1">
        <name>FAD</name>
        <dbReference type="ChEBI" id="CHEBI:57692"/>
    </cofactor>
</comment>
<proteinExistence type="inferred from homology"/>
<dbReference type="AlphaFoldDB" id="A0A963Z106"/>
<dbReference type="Pfam" id="PF07992">
    <property type="entry name" value="Pyr_redox_2"/>
    <property type="match status" value="1"/>
</dbReference>
<protein>
    <submittedName>
        <fullName evidence="7">NAD(P)/FAD-dependent oxidoreductase</fullName>
    </submittedName>
</protein>
<dbReference type="RefSeq" id="WP_227306626.1">
    <property type="nucleotide sequence ID" value="NZ_JAESVA010000002.1"/>
</dbReference>
<keyword evidence="8" id="KW-1185">Reference proteome</keyword>
<name>A0A963Z106_9PROT</name>
<reference evidence="7 8" key="1">
    <citation type="journal article" date="2021" name="Microorganisms">
        <title>Acidisoma silvae sp. nov. and Acidisomacellulosilytica sp. nov., Two Acidophilic Bacteria Isolated from Decaying Wood, Hydrolyzing Cellulose and Producing Poly-3-hydroxybutyrate.</title>
        <authorList>
            <person name="Mieszkin S."/>
            <person name="Pouder E."/>
            <person name="Uroz S."/>
            <person name="Simon-Colin C."/>
            <person name="Alain K."/>
        </authorList>
    </citation>
    <scope>NUCLEOTIDE SEQUENCE [LARGE SCALE GENOMIC DNA]</scope>
    <source>
        <strain evidence="7 8">HW T5.17</strain>
    </source>
</reference>
<dbReference type="PANTHER" id="PTHR42913:SF3">
    <property type="entry name" value="64 KDA MITOCHONDRIAL NADH DEHYDROGENASE (EUROFUNG)"/>
    <property type="match status" value="1"/>
</dbReference>
<evidence type="ECO:0000256" key="5">
    <source>
        <dbReference type="ARBA" id="ARBA00023002"/>
    </source>
</evidence>
<comment type="caution">
    <text evidence="7">The sequence shown here is derived from an EMBL/GenBank/DDBJ whole genome shotgun (WGS) entry which is preliminary data.</text>
</comment>
<dbReference type="EMBL" id="JAESVA010000002">
    <property type="protein sequence ID" value="MCB8880017.1"/>
    <property type="molecule type" value="Genomic_DNA"/>
</dbReference>
<evidence type="ECO:0000256" key="3">
    <source>
        <dbReference type="ARBA" id="ARBA00022630"/>
    </source>
</evidence>
<evidence type="ECO:0000256" key="1">
    <source>
        <dbReference type="ARBA" id="ARBA00001974"/>
    </source>
</evidence>
<dbReference type="SUPFAM" id="SSF51905">
    <property type="entry name" value="FAD/NAD(P)-binding domain"/>
    <property type="match status" value="1"/>
</dbReference>
<dbReference type="InterPro" id="IPR023753">
    <property type="entry name" value="FAD/NAD-binding_dom"/>
</dbReference>
<evidence type="ECO:0000313" key="7">
    <source>
        <dbReference type="EMBL" id="MCB8880017.1"/>
    </source>
</evidence>
<comment type="similarity">
    <text evidence="2">Belongs to the NADH dehydrogenase family.</text>
</comment>
<dbReference type="GO" id="GO:0003955">
    <property type="term" value="F:NAD(P)H dehydrogenase (quinone) activity"/>
    <property type="evidence" value="ECO:0007669"/>
    <property type="project" value="TreeGrafter"/>
</dbReference>